<dbReference type="InterPro" id="IPR058633">
    <property type="entry name" value="EmrA/FarA_HH"/>
</dbReference>
<keyword evidence="4" id="KW-0812">Transmembrane</keyword>
<evidence type="ECO:0000259" key="5">
    <source>
        <dbReference type="Pfam" id="PF25885"/>
    </source>
</evidence>
<keyword evidence="4" id="KW-1133">Transmembrane helix</keyword>
<dbReference type="GO" id="GO:0030313">
    <property type="term" value="C:cell envelope"/>
    <property type="evidence" value="ECO:0007669"/>
    <property type="project" value="UniProtKB-SubCell"/>
</dbReference>
<dbReference type="Pfam" id="PF25885">
    <property type="entry name" value="HH_EMRA"/>
    <property type="match status" value="1"/>
</dbReference>
<dbReference type="AlphaFoldDB" id="A0A5C8P7T6"/>
<keyword evidence="2" id="KW-0175">Coiled coil</keyword>
<dbReference type="SUPFAM" id="SSF111369">
    <property type="entry name" value="HlyD-like secretion proteins"/>
    <property type="match status" value="2"/>
</dbReference>
<dbReference type="InterPro" id="IPR058634">
    <property type="entry name" value="AaeA-lik-b-barrel"/>
</dbReference>
<dbReference type="Gene3D" id="1.10.287.470">
    <property type="entry name" value="Helix hairpin bin"/>
    <property type="match status" value="1"/>
</dbReference>
<gene>
    <name evidence="7" type="ORF">FHP25_37930</name>
</gene>
<feature type="compositionally biased region" description="Basic and acidic residues" evidence="3">
    <location>
        <begin position="15"/>
        <end position="29"/>
    </location>
</feature>
<dbReference type="Pfam" id="PF25963">
    <property type="entry name" value="Beta-barrel_AAEA"/>
    <property type="match status" value="1"/>
</dbReference>
<feature type="domain" description="p-hydroxybenzoic acid efflux pump subunit AaeA-like beta-barrel" evidence="6">
    <location>
        <begin position="285"/>
        <end position="376"/>
    </location>
</feature>
<evidence type="ECO:0000256" key="3">
    <source>
        <dbReference type="SAM" id="MobiDB-lite"/>
    </source>
</evidence>
<dbReference type="OrthoDB" id="9811754at2"/>
<dbReference type="PANTHER" id="PTHR30386:SF19">
    <property type="entry name" value="MULTIDRUG EXPORT PROTEIN EMRA-RELATED"/>
    <property type="match status" value="1"/>
</dbReference>
<organism evidence="7 8">
    <name type="scientific">Vineibacter terrae</name>
    <dbReference type="NCBI Taxonomy" id="2586908"/>
    <lineage>
        <taxon>Bacteria</taxon>
        <taxon>Pseudomonadati</taxon>
        <taxon>Pseudomonadota</taxon>
        <taxon>Alphaproteobacteria</taxon>
        <taxon>Hyphomicrobiales</taxon>
        <taxon>Vineibacter</taxon>
    </lineage>
</organism>
<dbReference type="EMBL" id="VDUZ01000074">
    <property type="protein sequence ID" value="TXL69716.1"/>
    <property type="molecule type" value="Genomic_DNA"/>
</dbReference>
<feature type="transmembrane region" description="Helical" evidence="4">
    <location>
        <begin position="51"/>
        <end position="73"/>
    </location>
</feature>
<dbReference type="PANTHER" id="PTHR30386">
    <property type="entry name" value="MEMBRANE FUSION SUBUNIT OF EMRAB-TOLC MULTIDRUG EFFLUX PUMP"/>
    <property type="match status" value="1"/>
</dbReference>
<keyword evidence="8" id="KW-1185">Reference proteome</keyword>
<reference evidence="7 8" key="1">
    <citation type="submission" date="2019-06" db="EMBL/GenBank/DDBJ databases">
        <title>New taxonomy in bacterial strain CC-CFT640, isolated from vineyard.</title>
        <authorList>
            <person name="Lin S.-Y."/>
            <person name="Tsai C.-F."/>
            <person name="Young C.-C."/>
        </authorList>
    </citation>
    <scope>NUCLEOTIDE SEQUENCE [LARGE SCALE GENOMIC DNA]</scope>
    <source>
        <strain evidence="7 8">CC-CFT640</strain>
    </source>
</reference>
<evidence type="ECO:0000256" key="4">
    <source>
        <dbReference type="SAM" id="Phobius"/>
    </source>
</evidence>
<dbReference type="Proteomes" id="UP000321638">
    <property type="component" value="Unassembled WGS sequence"/>
</dbReference>
<sequence>MSKSPTALRRPAARIADKAPEPDDRDKDAAPPQQTGDADAARRPWWKSRRILRPVLMGGGLVLVLLVGGFMWLGGGRYVSTDDAYVRAAKLLVSTDVPGIVSTIEVKEGQSVKQGQVLFRLDPRQYEIAVAGAKAQLSQTALSIDAMKQDYQRMLSDIQAQQAQVDQAEAQYRRYAALVKGGSISQSTYDDARFKYEAARQTLASERQQAQAQVARLDGNPDIAVTDHPQYQQAKAQVDEAQRQLDHSIVRAPFDGIVSKVDTLQPGMYLAPNAAAMALVSTDQLWIEANMKETDLTWVKPGDPVSVSVDTYPGRVWVGTVDTVSPASGAEFSVLPAQNASGNWVKVVQRIPLRIVVDRKAGDPALRAGMSVIVDVDTGHRRTLSDIL</sequence>
<feature type="coiled-coil region" evidence="2">
    <location>
        <begin position="144"/>
        <end position="251"/>
    </location>
</feature>
<protein>
    <submittedName>
        <fullName evidence="7">HlyD family secretion protein</fullName>
    </submittedName>
</protein>
<name>A0A5C8P7T6_9HYPH</name>
<dbReference type="Gene3D" id="2.40.50.100">
    <property type="match status" value="1"/>
</dbReference>
<evidence type="ECO:0000313" key="8">
    <source>
        <dbReference type="Proteomes" id="UP000321638"/>
    </source>
</evidence>
<evidence type="ECO:0000313" key="7">
    <source>
        <dbReference type="EMBL" id="TXL69716.1"/>
    </source>
</evidence>
<proteinExistence type="predicted"/>
<dbReference type="InterPro" id="IPR050739">
    <property type="entry name" value="MFP"/>
</dbReference>
<feature type="domain" description="Multidrug export protein EmrA/FarA alpha-helical hairpin" evidence="5">
    <location>
        <begin position="127"/>
        <end position="245"/>
    </location>
</feature>
<evidence type="ECO:0000256" key="1">
    <source>
        <dbReference type="ARBA" id="ARBA00004196"/>
    </source>
</evidence>
<dbReference type="Gene3D" id="2.40.30.170">
    <property type="match status" value="1"/>
</dbReference>
<evidence type="ECO:0000259" key="6">
    <source>
        <dbReference type="Pfam" id="PF25963"/>
    </source>
</evidence>
<comment type="caution">
    <text evidence="7">The sequence shown here is derived from an EMBL/GenBank/DDBJ whole genome shotgun (WGS) entry which is preliminary data.</text>
</comment>
<accession>A0A5C8P7T6</accession>
<evidence type="ECO:0000256" key="2">
    <source>
        <dbReference type="SAM" id="Coils"/>
    </source>
</evidence>
<keyword evidence="4" id="KW-0472">Membrane</keyword>
<comment type="subcellular location">
    <subcellularLocation>
        <location evidence="1">Cell envelope</location>
    </subcellularLocation>
</comment>
<feature type="region of interest" description="Disordered" evidence="3">
    <location>
        <begin position="1"/>
        <end position="42"/>
    </location>
</feature>
<dbReference type="GO" id="GO:0055085">
    <property type="term" value="P:transmembrane transport"/>
    <property type="evidence" value="ECO:0007669"/>
    <property type="project" value="InterPro"/>
</dbReference>
<dbReference type="RefSeq" id="WP_147852221.1">
    <property type="nucleotide sequence ID" value="NZ_VDUZ01000074.1"/>
</dbReference>